<evidence type="ECO:0000256" key="10">
    <source>
        <dbReference type="ARBA" id="ARBA00023077"/>
    </source>
</evidence>
<dbReference type="CDD" id="cd01347">
    <property type="entry name" value="ligand_gated_channel"/>
    <property type="match status" value="1"/>
</dbReference>
<dbReference type="InterPro" id="IPR036942">
    <property type="entry name" value="Beta-barrel_TonB_sf"/>
</dbReference>
<evidence type="ECO:0000256" key="13">
    <source>
        <dbReference type="ARBA" id="ARBA00023237"/>
    </source>
</evidence>
<keyword evidence="4 14" id="KW-1134">Transmembrane beta strand</keyword>
<dbReference type="Pfam" id="PF00593">
    <property type="entry name" value="TonB_dep_Rec_b-barrel"/>
    <property type="match status" value="1"/>
</dbReference>
<dbReference type="InterPro" id="IPR039426">
    <property type="entry name" value="TonB-dep_rcpt-like"/>
</dbReference>
<dbReference type="NCBIfam" id="TIGR01783">
    <property type="entry name" value="TonB-siderophor"/>
    <property type="match status" value="1"/>
</dbReference>
<feature type="domain" description="TonB-dependent receptor plug" evidence="18">
    <location>
        <begin position="53"/>
        <end position="152"/>
    </location>
</feature>
<keyword evidence="8" id="KW-0408">Iron</keyword>
<evidence type="ECO:0000256" key="9">
    <source>
        <dbReference type="ARBA" id="ARBA00023065"/>
    </source>
</evidence>
<dbReference type="InterPro" id="IPR012910">
    <property type="entry name" value="Plug_dom"/>
</dbReference>
<dbReference type="OrthoDB" id="9760333at2"/>
<evidence type="ECO:0000259" key="17">
    <source>
        <dbReference type="Pfam" id="PF00593"/>
    </source>
</evidence>
<evidence type="ECO:0000313" key="20">
    <source>
        <dbReference type="Proteomes" id="UP000198346"/>
    </source>
</evidence>
<evidence type="ECO:0000256" key="16">
    <source>
        <dbReference type="SAM" id="SignalP"/>
    </source>
</evidence>
<accession>A0A239PX72</accession>
<reference evidence="19 20" key="1">
    <citation type="submission" date="2017-07" db="EMBL/GenBank/DDBJ databases">
        <authorList>
            <person name="Sun Z.S."/>
            <person name="Albrecht U."/>
            <person name="Echele G."/>
            <person name="Lee C.C."/>
        </authorList>
    </citation>
    <scope>NUCLEOTIDE SEQUENCE [LARGE SCALE GENOMIC DNA]</scope>
    <source>
        <strain evidence="19 20">CGMCC 1.12710</strain>
    </source>
</reference>
<evidence type="ECO:0000313" key="19">
    <source>
        <dbReference type="EMBL" id="SNT74623.1"/>
    </source>
</evidence>
<evidence type="ECO:0000259" key="18">
    <source>
        <dbReference type="Pfam" id="PF07715"/>
    </source>
</evidence>
<dbReference type="InterPro" id="IPR037066">
    <property type="entry name" value="Plug_dom_sf"/>
</dbReference>
<evidence type="ECO:0000256" key="7">
    <source>
        <dbReference type="ARBA" id="ARBA00022729"/>
    </source>
</evidence>
<dbReference type="PANTHER" id="PTHR32552:SF68">
    <property type="entry name" value="FERRICHROME OUTER MEMBRANE TRANSPORTER_PHAGE RECEPTOR"/>
    <property type="match status" value="1"/>
</dbReference>
<dbReference type="GO" id="GO:0015891">
    <property type="term" value="P:siderophore transport"/>
    <property type="evidence" value="ECO:0007669"/>
    <property type="project" value="InterPro"/>
</dbReference>
<evidence type="ECO:0000256" key="6">
    <source>
        <dbReference type="ARBA" id="ARBA00022692"/>
    </source>
</evidence>
<evidence type="ECO:0000256" key="1">
    <source>
        <dbReference type="ARBA" id="ARBA00004571"/>
    </source>
</evidence>
<dbReference type="GO" id="GO:0009279">
    <property type="term" value="C:cell outer membrane"/>
    <property type="evidence" value="ECO:0007669"/>
    <property type="project" value="UniProtKB-SubCell"/>
</dbReference>
<protein>
    <submittedName>
        <fullName evidence="19">Iron complex outermembrane recepter protein</fullName>
    </submittedName>
</protein>
<gene>
    <name evidence="19" type="ORF">SAMN06297382_2277</name>
</gene>
<evidence type="ECO:0000256" key="15">
    <source>
        <dbReference type="RuleBase" id="RU003357"/>
    </source>
</evidence>
<keyword evidence="3 14" id="KW-0813">Transport</keyword>
<dbReference type="Gene3D" id="2.170.130.10">
    <property type="entry name" value="TonB-dependent receptor, plug domain"/>
    <property type="match status" value="1"/>
</dbReference>
<keyword evidence="12" id="KW-0675">Receptor</keyword>
<feature type="chain" id="PRO_5012286178" evidence="16">
    <location>
        <begin position="22"/>
        <end position="711"/>
    </location>
</feature>
<evidence type="ECO:0000256" key="3">
    <source>
        <dbReference type="ARBA" id="ARBA00022448"/>
    </source>
</evidence>
<dbReference type="SUPFAM" id="SSF56935">
    <property type="entry name" value="Porins"/>
    <property type="match status" value="1"/>
</dbReference>
<dbReference type="Pfam" id="PF07715">
    <property type="entry name" value="Plug"/>
    <property type="match status" value="1"/>
</dbReference>
<evidence type="ECO:0000256" key="8">
    <source>
        <dbReference type="ARBA" id="ARBA00023004"/>
    </source>
</evidence>
<dbReference type="InterPro" id="IPR000531">
    <property type="entry name" value="Beta-barrel_TonB"/>
</dbReference>
<organism evidence="19 20">
    <name type="scientific">Amphiplicatus metriothermophilus</name>
    <dbReference type="NCBI Taxonomy" id="1519374"/>
    <lineage>
        <taxon>Bacteria</taxon>
        <taxon>Pseudomonadati</taxon>
        <taxon>Pseudomonadota</taxon>
        <taxon>Alphaproteobacteria</taxon>
        <taxon>Parvularculales</taxon>
        <taxon>Parvularculaceae</taxon>
        <taxon>Amphiplicatus</taxon>
    </lineage>
</organism>
<evidence type="ECO:0000256" key="11">
    <source>
        <dbReference type="ARBA" id="ARBA00023136"/>
    </source>
</evidence>
<dbReference type="AlphaFoldDB" id="A0A239PX72"/>
<keyword evidence="5" id="KW-0410">Iron transport</keyword>
<dbReference type="InterPro" id="IPR010105">
    <property type="entry name" value="TonB_sidphr_rcpt"/>
</dbReference>
<keyword evidence="13 14" id="KW-0998">Cell outer membrane</keyword>
<keyword evidence="7 16" id="KW-0732">Signal</keyword>
<dbReference type="PANTHER" id="PTHR32552">
    <property type="entry name" value="FERRICHROME IRON RECEPTOR-RELATED"/>
    <property type="match status" value="1"/>
</dbReference>
<dbReference type="PROSITE" id="PS52016">
    <property type="entry name" value="TONB_DEPENDENT_REC_3"/>
    <property type="match status" value="1"/>
</dbReference>
<evidence type="ECO:0000256" key="14">
    <source>
        <dbReference type="PROSITE-ProRule" id="PRU01360"/>
    </source>
</evidence>
<keyword evidence="9" id="KW-0406">Ion transport</keyword>
<sequence>MRFKSMALAAGALVATGHAQALDDAVMDDFGDEIVVTGELSRYGATKSATPILETARSVSIETEDQFREKGALTLDDTLNYTAGVIGDTFGFSTRGDFPKIRGFDSAEYRDGQQVVFGYYNNTRSDVYMLEQVEVLKGPASVLYGKGTPGGIVNAISKLAGPDRDDELVFDIGTHDRYQIAGDLNAALGGNFYVRLVGLYRDSDTQVDFVEDDAIIVMPSITYQTGRTSLTAMVEIADRDSDTAHQFLPLTGTACVSENVSVTPASFCANATGEVIEASTYLGHPDFNRYDTNSTLVSVLGHHAFTDHFSLEGVFRYKKGEADYRQTWIDFLGAGVPRVDANGDGGLTWYRSDAGSEQYAIDVRGRLTFTTGPFEHEVFGGVAYQDVTTGNRIIYLSDPVSQSFGALNIYDPVYGAIPPALLDDGNFFDLGDTQTEDIGVYLNDQVSLGGFKINLGLRYDDTETESADGTTQKDDAVSFSAGLLYAFDFGLSPYVSYAESFEPVIGLDGFTMNPLKPQEGEQWEVGVKYQPPGTRTYITLAYFDIRQSNLPNPASLIGQPDSQQEGVGKVKGFEAEAQTTIGDLYLEGNFSILDTENPDGFPFHYIPETQSSAWVQYQPSAGPLAGFRIGAGLRYAGENESNAVASGGVVSVVTDGYVLGDLMVGYGTDSWDLTVNVRNITDEDYYGTCLARGDCFPGEKRTIVGRLAVRF</sequence>
<keyword evidence="20" id="KW-1185">Reference proteome</keyword>
<feature type="domain" description="TonB-dependent receptor-like beta-barrel" evidence="17">
    <location>
        <begin position="278"/>
        <end position="680"/>
    </location>
</feature>
<comment type="similarity">
    <text evidence="2 14 15">Belongs to the TonB-dependent receptor family.</text>
</comment>
<dbReference type="GO" id="GO:0015344">
    <property type="term" value="F:siderophore uptake transmembrane transporter activity"/>
    <property type="evidence" value="ECO:0007669"/>
    <property type="project" value="TreeGrafter"/>
</dbReference>
<evidence type="ECO:0000256" key="5">
    <source>
        <dbReference type="ARBA" id="ARBA00022496"/>
    </source>
</evidence>
<proteinExistence type="inferred from homology"/>
<evidence type="ECO:0000256" key="4">
    <source>
        <dbReference type="ARBA" id="ARBA00022452"/>
    </source>
</evidence>
<feature type="signal peptide" evidence="16">
    <location>
        <begin position="1"/>
        <end position="21"/>
    </location>
</feature>
<dbReference type="Proteomes" id="UP000198346">
    <property type="component" value="Unassembled WGS sequence"/>
</dbReference>
<evidence type="ECO:0000256" key="2">
    <source>
        <dbReference type="ARBA" id="ARBA00009810"/>
    </source>
</evidence>
<comment type="subcellular location">
    <subcellularLocation>
        <location evidence="1 14">Cell outer membrane</location>
        <topology evidence="1 14">Multi-pass membrane protein</topology>
    </subcellularLocation>
</comment>
<keyword evidence="11 14" id="KW-0472">Membrane</keyword>
<keyword evidence="6 14" id="KW-0812">Transmembrane</keyword>
<dbReference type="Gene3D" id="2.40.170.20">
    <property type="entry name" value="TonB-dependent receptor, beta-barrel domain"/>
    <property type="match status" value="1"/>
</dbReference>
<name>A0A239PX72_9PROT</name>
<dbReference type="EMBL" id="FZQA01000005">
    <property type="protein sequence ID" value="SNT74623.1"/>
    <property type="molecule type" value="Genomic_DNA"/>
</dbReference>
<dbReference type="GO" id="GO:0038023">
    <property type="term" value="F:signaling receptor activity"/>
    <property type="evidence" value="ECO:0007669"/>
    <property type="project" value="InterPro"/>
</dbReference>
<keyword evidence="10 15" id="KW-0798">TonB box</keyword>
<dbReference type="RefSeq" id="WP_089412732.1">
    <property type="nucleotide sequence ID" value="NZ_FZQA01000005.1"/>
</dbReference>
<evidence type="ECO:0000256" key="12">
    <source>
        <dbReference type="ARBA" id="ARBA00023170"/>
    </source>
</evidence>